<sequence length="587" mass="64165">MLLIPWLLFAIASTHFASTSGQQYGPIPQINPNHPISPLTQNRPGFGSQSGQNGQFGQNGQNGQFGQSGQNSRSQISPNNPFGPTPNKNGQIGSSINLNPQNSKPGQLGQSGTPNRQFALSGVQGGQFSNNGAQGGTNVQSNNPNFHGQPAGLNRPGFDQNRPNSNQNQPLFGQLQQNPKVQLQNQRNVNPQGAAINKQTLLRPGAMYDRMGAGGNTGNFGGNLVSVSNSPGIFINPNRGNRLSPGAVLNLQLTGYINENKAMRDGKTCYCPREECTILENVLHPCYFTFTIVVSQNGGEPAQYISKQFVIINNTGLPMENSGDWMAPVSIQTAFKPSTIDVFVNNLGPVIQGRQVVYLNEFWLVDSFALDLDDYRPTIANQQPQPVVTKLTGSVVRSQLELQYAVSCQSSFLGENCDLQCKPISTGPGKAICTSRLTNISSVCTYDNSRANVENCTQCGLGVMNDACADLADITRREVGVSSAYKVWTIILGVLCGLLLIFFIILLILYICALKRRATEPRERQRIYQQQIRNRPIVSNPLLESEWNKPREPYALRQPPVDDTSIQNEPIPGVYEYSQPPRREAQV</sequence>
<evidence type="ECO:0000313" key="5">
    <source>
        <dbReference type="Proteomes" id="UP000614601"/>
    </source>
</evidence>
<dbReference type="AlphaFoldDB" id="A0A811KPK0"/>
<feature type="compositionally biased region" description="Polar residues" evidence="1">
    <location>
        <begin position="161"/>
        <end position="172"/>
    </location>
</feature>
<comment type="caution">
    <text evidence="4">The sequence shown here is derived from an EMBL/GenBank/DDBJ whole genome shotgun (WGS) entry which is preliminary data.</text>
</comment>
<keyword evidence="2" id="KW-1133">Transmembrane helix</keyword>
<evidence type="ECO:0000256" key="2">
    <source>
        <dbReference type="SAM" id="Phobius"/>
    </source>
</evidence>
<feature type="compositionally biased region" description="Low complexity" evidence="1">
    <location>
        <begin position="45"/>
        <end position="72"/>
    </location>
</feature>
<dbReference type="Proteomes" id="UP000783686">
    <property type="component" value="Unassembled WGS sequence"/>
</dbReference>
<dbReference type="EMBL" id="CAJFDH010000003">
    <property type="protein sequence ID" value="CAD5217577.1"/>
    <property type="molecule type" value="Genomic_DNA"/>
</dbReference>
<keyword evidence="3" id="KW-0732">Signal</keyword>
<dbReference type="EMBL" id="CAJFCW020000003">
    <property type="protein sequence ID" value="CAG9108058.1"/>
    <property type="molecule type" value="Genomic_DNA"/>
</dbReference>
<feature type="transmembrane region" description="Helical" evidence="2">
    <location>
        <begin position="487"/>
        <end position="514"/>
    </location>
</feature>
<protein>
    <submittedName>
        <fullName evidence="4">Uncharacterized protein</fullName>
    </submittedName>
</protein>
<proteinExistence type="predicted"/>
<dbReference type="Proteomes" id="UP000614601">
    <property type="component" value="Unassembled WGS sequence"/>
</dbReference>
<feature type="region of interest" description="Disordered" evidence="1">
    <location>
        <begin position="551"/>
        <end position="587"/>
    </location>
</feature>
<feature type="compositionally biased region" description="Polar residues" evidence="1">
    <location>
        <begin position="73"/>
        <end position="118"/>
    </location>
</feature>
<organism evidence="4 5">
    <name type="scientific">Bursaphelenchus okinawaensis</name>
    <dbReference type="NCBI Taxonomy" id="465554"/>
    <lineage>
        <taxon>Eukaryota</taxon>
        <taxon>Metazoa</taxon>
        <taxon>Ecdysozoa</taxon>
        <taxon>Nematoda</taxon>
        <taxon>Chromadorea</taxon>
        <taxon>Rhabditida</taxon>
        <taxon>Tylenchina</taxon>
        <taxon>Tylenchomorpha</taxon>
        <taxon>Aphelenchoidea</taxon>
        <taxon>Aphelenchoididae</taxon>
        <taxon>Bursaphelenchus</taxon>
    </lineage>
</organism>
<feature type="compositionally biased region" description="Polar residues" evidence="1">
    <location>
        <begin position="30"/>
        <end position="43"/>
    </location>
</feature>
<feature type="signal peptide" evidence="3">
    <location>
        <begin position="1"/>
        <end position="21"/>
    </location>
</feature>
<keyword evidence="2" id="KW-0812">Transmembrane</keyword>
<keyword evidence="2" id="KW-0472">Membrane</keyword>
<evidence type="ECO:0000256" key="3">
    <source>
        <dbReference type="SAM" id="SignalP"/>
    </source>
</evidence>
<keyword evidence="5" id="KW-1185">Reference proteome</keyword>
<feature type="compositionally biased region" description="Polar residues" evidence="1">
    <location>
        <begin position="126"/>
        <end position="146"/>
    </location>
</feature>
<reference evidence="4" key="1">
    <citation type="submission" date="2020-09" db="EMBL/GenBank/DDBJ databases">
        <authorList>
            <person name="Kikuchi T."/>
        </authorList>
    </citation>
    <scope>NUCLEOTIDE SEQUENCE</scope>
    <source>
        <strain evidence="4">SH1</strain>
    </source>
</reference>
<feature type="chain" id="PRO_5035594801" evidence="3">
    <location>
        <begin position="22"/>
        <end position="587"/>
    </location>
</feature>
<feature type="region of interest" description="Disordered" evidence="1">
    <location>
        <begin position="23"/>
        <end position="172"/>
    </location>
</feature>
<evidence type="ECO:0000256" key="1">
    <source>
        <dbReference type="SAM" id="MobiDB-lite"/>
    </source>
</evidence>
<name>A0A811KPK0_9BILA</name>
<evidence type="ECO:0000313" key="4">
    <source>
        <dbReference type="EMBL" id="CAD5217577.1"/>
    </source>
</evidence>
<dbReference type="OrthoDB" id="5855624at2759"/>
<gene>
    <name evidence="4" type="ORF">BOKJ2_LOCUS7157</name>
</gene>
<accession>A0A811KPK0</accession>